<dbReference type="OrthoDB" id="838798at2"/>
<dbReference type="Proteomes" id="UP000249610">
    <property type="component" value="Unassembled WGS sequence"/>
</dbReference>
<name>A0A327P021_9BACT</name>
<reference evidence="2 3" key="1">
    <citation type="submission" date="2018-06" db="EMBL/GenBank/DDBJ databases">
        <title>Genomic Encyclopedia of Archaeal and Bacterial Type Strains, Phase II (KMG-II): from individual species to whole genera.</title>
        <authorList>
            <person name="Goeker M."/>
        </authorList>
    </citation>
    <scope>NUCLEOTIDE SEQUENCE [LARGE SCALE GENOMIC DNA]</scope>
    <source>
        <strain evidence="2 3">DSM 23446</strain>
    </source>
</reference>
<feature type="transmembrane region" description="Helical" evidence="1">
    <location>
        <begin position="255"/>
        <end position="284"/>
    </location>
</feature>
<feature type="transmembrane region" description="Helical" evidence="1">
    <location>
        <begin position="325"/>
        <end position="345"/>
    </location>
</feature>
<dbReference type="AlphaFoldDB" id="A0A327P021"/>
<keyword evidence="1" id="KW-0812">Transmembrane</keyword>
<evidence type="ECO:0000256" key="1">
    <source>
        <dbReference type="SAM" id="Phobius"/>
    </source>
</evidence>
<accession>A0A327P021</accession>
<feature type="transmembrane region" description="Helical" evidence="1">
    <location>
        <begin position="357"/>
        <end position="376"/>
    </location>
</feature>
<feature type="transmembrane region" description="Helical" evidence="1">
    <location>
        <begin position="164"/>
        <end position="183"/>
    </location>
</feature>
<protein>
    <submittedName>
        <fullName evidence="2">Uncharacterized protein</fullName>
    </submittedName>
</protein>
<gene>
    <name evidence="2" type="ORF">LV83_03660</name>
</gene>
<dbReference type="RefSeq" id="WP_111612981.1">
    <property type="nucleotide sequence ID" value="NZ_QLLK01000013.1"/>
</dbReference>
<evidence type="ECO:0000313" key="3">
    <source>
        <dbReference type="Proteomes" id="UP000249610"/>
    </source>
</evidence>
<keyword evidence="1" id="KW-1133">Transmembrane helix</keyword>
<dbReference type="EMBL" id="QLLK01000013">
    <property type="protein sequence ID" value="RAI85580.1"/>
    <property type="molecule type" value="Genomic_DNA"/>
</dbReference>
<keyword evidence="3" id="KW-1185">Reference proteome</keyword>
<comment type="caution">
    <text evidence="2">The sequence shown here is derived from an EMBL/GenBank/DDBJ whole genome shotgun (WGS) entry which is preliminary data.</text>
</comment>
<evidence type="ECO:0000313" key="2">
    <source>
        <dbReference type="EMBL" id="RAI85580.1"/>
    </source>
</evidence>
<feature type="transmembrane region" description="Helical" evidence="1">
    <location>
        <begin position="77"/>
        <end position="98"/>
    </location>
</feature>
<feature type="transmembrane region" description="Helical" evidence="1">
    <location>
        <begin position="388"/>
        <end position="405"/>
    </location>
</feature>
<proteinExistence type="predicted"/>
<organism evidence="2 3">
    <name type="scientific">Algoriphagus yeomjeoni</name>
    <dbReference type="NCBI Taxonomy" id="291403"/>
    <lineage>
        <taxon>Bacteria</taxon>
        <taxon>Pseudomonadati</taxon>
        <taxon>Bacteroidota</taxon>
        <taxon>Cytophagia</taxon>
        <taxon>Cytophagales</taxon>
        <taxon>Cyclobacteriaceae</taxon>
        <taxon>Algoriphagus</taxon>
    </lineage>
</organism>
<feature type="transmembrane region" description="Helical" evidence="1">
    <location>
        <begin position="290"/>
        <end position="309"/>
    </location>
</feature>
<feature type="transmembrane region" description="Helical" evidence="1">
    <location>
        <begin position="190"/>
        <end position="209"/>
    </location>
</feature>
<feature type="transmembrane region" description="Helical" evidence="1">
    <location>
        <begin position="35"/>
        <end position="65"/>
    </location>
</feature>
<keyword evidence="1" id="KW-0472">Membrane</keyword>
<sequence>MEVVISVCVYFLIVLGILSVQFNNEVKFENVVVSYLFIVSSYAIIKTSGHTLYWVPLILVIVSIFKGQYKVRLSRPKFGDIVAAGVIWLIFFGLYFILNDFKFGVYHEDYIIYSRIAHYNDIVGVENTKSVYNFFQSGLRNEIYHFTELWGIAFLRYFTSLSLLINYVFVLGPIFSFIIYLGFRQVYSSYSFVIALLSVFCILFISSPYDKIVSVIGVDLPMLGVGDTILSIKNIFIIPVFLYLFVSLRDRNFSFLIFSILVFLYPLIIPVVLPAVCMYFFLVHKYSLKFYLYPLLVLIFFFLYSLYLSTGTQFADIYNFNNYKILLKVIFIGLFIGTSIFVFNWKYFDNDKLKQQYYLISLVVILTSLILWVLFYQNINSNQFFRNVFHSLLCIQVTFLIVESIVNKKLIFSFVFICVFIIPFYLNDFKFVSVPNLDNVNFKSSLKKNSNILFIPDVNKDRSIYDYIDYMYYDLNKLHFKREYLNVLSVSSAFPVSKKIDSESELSMLNSYRNSSPLFNYCGEIDLSNLDCLIEFSLDNDIDYIVSSINNGSLMDCYSDILFDQYYIYSANCFILLN</sequence>
<feature type="transmembrane region" description="Helical" evidence="1">
    <location>
        <begin position="229"/>
        <end position="248"/>
    </location>
</feature>
<feature type="transmembrane region" description="Helical" evidence="1">
    <location>
        <begin position="411"/>
        <end position="427"/>
    </location>
</feature>